<evidence type="ECO:0000313" key="8">
    <source>
        <dbReference type="Ensembl" id="ENSLLEP00000015421.1"/>
    </source>
</evidence>
<reference evidence="8" key="1">
    <citation type="submission" date="2025-08" db="UniProtKB">
        <authorList>
            <consortium name="Ensembl"/>
        </authorList>
    </citation>
    <scope>IDENTIFICATION</scope>
</reference>
<dbReference type="GO" id="GO:0043025">
    <property type="term" value="C:neuronal cell body"/>
    <property type="evidence" value="ECO:0007669"/>
    <property type="project" value="TreeGrafter"/>
</dbReference>
<evidence type="ECO:0000256" key="7">
    <source>
        <dbReference type="SAM" id="SignalP"/>
    </source>
</evidence>
<dbReference type="GO" id="GO:0007218">
    <property type="term" value="P:neuropeptide signaling pathway"/>
    <property type="evidence" value="ECO:0007669"/>
    <property type="project" value="UniProtKB-KW"/>
</dbReference>
<sequence length="293" mass="33540">MAVWQGSGIKICDPAGMGALVLLVLLSLSVPRITSADCVFLCFSCDLHFRSQTINFDPLVCSLQCEGSFPSTTEWERCATLLPERGSHAEVKREQELTTVDLREIPVKRYGGFLKKPDKSKIFTSQRENGNLKGEVNKKYTNLFRKFGERDLVEVPVDPEQEPKTQSNEEPGEQNQAWEARDEKKRYGGFLRKYPKRSKENGQGAEMQINLGPEKRVVLEEGPEQGTESEKEDETEYRVSDPQKRYGGFMRRIRPKLKWDNQKRYGGFLRRQFKVSVRSDEDPSSFSGELSDL</sequence>
<keyword evidence="5" id="KW-0555">Opioid peptide</keyword>
<evidence type="ECO:0000256" key="2">
    <source>
        <dbReference type="ARBA" id="ARBA00008543"/>
    </source>
</evidence>
<evidence type="ECO:0000256" key="4">
    <source>
        <dbReference type="ARBA" id="ARBA00023157"/>
    </source>
</evidence>
<name>A0A8C5MKL9_9ANUR</name>
<dbReference type="Pfam" id="PF01160">
    <property type="entry name" value="Opiods_neuropep"/>
    <property type="match status" value="1"/>
</dbReference>
<dbReference type="PANTHER" id="PTHR11438">
    <property type="entry name" value="PROENKEPHALIN"/>
    <property type="match status" value="1"/>
</dbReference>
<keyword evidence="3" id="KW-0964">Secreted</keyword>
<dbReference type="PRINTS" id="PR01028">
    <property type="entry name" value="OPIOIDPRCRSR"/>
</dbReference>
<evidence type="ECO:0000256" key="1">
    <source>
        <dbReference type="ARBA" id="ARBA00004613"/>
    </source>
</evidence>
<dbReference type="GO" id="GO:0031628">
    <property type="term" value="F:opioid receptor binding"/>
    <property type="evidence" value="ECO:0007669"/>
    <property type="project" value="TreeGrafter"/>
</dbReference>
<comment type="subcellular location">
    <subcellularLocation>
        <location evidence="1 5">Secreted</location>
    </subcellularLocation>
</comment>
<keyword evidence="4" id="KW-1015">Disulfide bond</keyword>
<dbReference type="PANTHER" id="PTHR11438:SF4">
    <property type="entry name" value="PROENKEPHALIN-B"/>
    <property type="match status" value="1"/>
</dbReference>
<proteinExistence type="inferred from homology"/>
<feature type="region of interest" description="Disordered" evidence="6">
    <location>
        <begin position="151"/>
        <end position="182"/>
    </location>
</feature>
<dbReference type="Ensembl" id="ENSLLET00000016008.1">
    <property type="protein sequence ID" value="ENSLLEP00000015421.1"/>
    <property type="gene ID" value="ENSLLEG00000009820.1"/>
</dbReference>
<dbReference type="PROSITE" id="PS01252">
    <property type="entry name" value="OPIOIDS_PRECURSOR"/>
    <property type="match status" value="1"/>
</dbReference>
<dbReference type="GO" id="GO:0007268">
    <property type="term" value="P:chemical synaptic transmission"/>
    <property type="evidence" value="ECO:0007669"/>
    <property type="project" value="TreeGrafter"/>
</dbReference>
<feature type="region of interest" description="Disordered" evidence="6">
    <location>
        <begin position="195"/>
        <end position="243"/>
    </location>
</feature>
<dbReference type="GO" id="GO:0030425">
    <property type="term" value="C:dendrite"/>
    <property type="evidence" value="ECO:0007669"/>
    <property type="project" value="TreeGrafter"/>
</dbReference>
<dbReference type="GO" id="GO:0043679">
    <property type="term" value="C:axon terminus"/>
    <property type="evidence" value="ECO:0007669"/>
    <property type="project" value="TreeGrafter"/>
</dbReference>
<dbReference type="GO" id="GO:0005886">
    <property type="term" value="C:plasma membrane"/>
    <property type="evidence" value="ECO:0007669"/>
    <property type="project" value="TreeGrafter"/>
</dbReference>
<keyword evidence="5" id="KW-0165">Cleavage on pair of basic residues</keyword>
<dbReference type="Proteomes" id="UP000694569">
    <property type="component" value="Unplaced"/>
</dbReference>
<evidence type="ECO:0000256" key="5">
    <source>
        <dbReference type="RuleBase" id="RU004400"/>
    </source>
</evidence>
<dbReference type="GO" id="GO:0001515">
    <property type="term" value="F:opioid peptide activity"/>
    <property type="evidence" value="ECO:0007669"/>
    <property type="project" value="UniProtKB-KW"/>
</dbReference>
<feature type="chain" id="PRO_5034185398" evidence="7">
    <location>
        <begin position="37"/>
        <end position="293"/>
    </location>
</feature>
<dbReference type="InterPro" id="IPR006024">
    <property type="entry name" value="Opioid_neupept"/>
</dbReference>
<organism evidence="8 9">
    <name type="scientific">Leptobrachium leishanense</name>
    <name type="common">Leishan spiny toad</name>
    <dbReference type="NCBI Taxonomy" id="445787"/>
    <lineage>
        <taxon>Eukaryota</taxon>
        <taxon>Metazoa</taxon>
        <taxon>Chordata</taxon>
        <taxon>Craniata</taxon>
        <taxon>Vertebrata</taxon>
        <taxon>Euteleostomi</taxon>
        <taxon>Amphibia</taxon>
        <taxon>Batrachia</taxon>
        <taxon>Anura</taxon>
        <taxon>Pelobatoidea</taxon>
        <taxon>Megophryidae</taxon>
        <taxon>Leptobrachium</taxon>
    </lineage>
</organism>
<accession>A0A8C5MKL9</accession>
<dbReference type="GeneTree" id="ENSGT00950000183149"/>
<feature type="signal peptide" evidence="7">
    <location>
        <begin position="1"/>
        <end position="36"/>
    </location>
</feature>
<gene>
    <name evidence="8" type="primary">PDYN</name>
</gene>
<dbReference type="AlphaFoldDB" id="A0A8C5MKL9"/>
<feature type="compositionally biased region" description="Polar residues" evidence="6">
    <location>
        <begin position="164"/>
        <end position="177"/>
    </location>
</feature>
<keyword evidence="7" id="KW-0732">Signal</keyword>
<comment type="similarity">
    <text evidence="2 5">Belongs to the opioid neuropeptide precursor family.</text>
</comment>
<keyword evidence="9" id="KW-1185">Reference proteome</keyword>
<evidence type="ECO:0000256" key="6">
    <source>
        <dbReference type="SAM" id="MobiDB-lite"/>
    </source>
</evidence>
<dbReference type="OrthoDB" id="8912385at2759"/>
<evidence type="ECO:0000256" key="3">
    <source>
        <dbReference type="ARBA" id="ARBA00022525"/>
    </source>
</evidence>
<protein>
    <submittedName>
        <fullName evidence="8">Prodynorphin</fullName>
    </submittedName>
</protein>
<keyword evidence="5" id="KW-0527">Neuropeptide</keyword>
<reference evidence="8" key="2">
    <citation type="submission" date="2025-09" db="UniProtKB">
        <authorList>
            <consortium name="Ensembl"/>
        </authorList>
    </citation>
    <scope>IDENTIFICATION</scope>
</reference>
<evidence type="ECO:0000313" key="9">
    <source>
        <dbReference type="Proteomes" id="UP000694569"/>
    </source>
</evidence>
<dbReference type="GO" id="GO:0005576">
    <property type="term" value="C:extracellular region"/>
    <property type="evidence" value="ECO:0007669"/>
    <property type="project" value="UniProtKB-SubCell"/>
</dbReference>
<dbReference type="GO" id="GO:0007600">
    <property type="term" value="P:sensory perception"/>
    <property type="evidence" value="ECO:0007669"/>
    <property type="project" value="TreeGrafter"/>
</dbReference>